<dbReference type="EMBL" id="JAHHUM010002329">
    <property type="protein sequence ID" value="KAK5604705.1"/>
    <property type="molecule type" value="Genomic_DNA"/>
</dbReference>
<feature type="compositionally biased region" description="Polar residues" evidence="1">
    <location>
        <begin position="335"/>
        <end position="346"/>
    </location>
</feature>
<keyword evidence="3" id="KW-1185">Reference proteome</keyword>
<sequence length="421" mass="46407">MPKHPRTTGHSQQRTQSPMPGTRPLPQPCKQGNETRPTPTRGRKQDASDPKWQAHRQSSRDPLGQKGSQADPAMHQPAHHRAQGKDTGLTSKRAAKIGHSTHSKEATPHPERYRTTNIHASQAEKTDPSQAAVPPEPTPQQHHTTFHTSHKAERPNATGEPSDARPALQTTEARAATHRATIPTPQHAKQRRTVRSNEHPKRKPCTKPTPCKCAPTSPPKTKPPAKVHPREKKTNGIQVQVPIPQRGNQPPDPGGRPLHSRVETGRLPEPTVQTSVNTARTTPAQTPAPCLNLCPQRPLSPSIEGTKNKRGVHPVQTNPPTRDGHTKADEDTSIQHKLSTQPTSPHSALRRKARALSNTTPACTWDRRPPPFPHNHPNTPYHHHCINSPGRNTNQFSSTITAQLIQIWPEILPCGVFPKDK</sequence>
<feature type="region of interest" description="Disordered" evidence="1">
    <location>
        <begin position="1"/>
        <end position="275"/>
    </location>
</feature>
<organism evidence="2 3">
    <name type="scientific">Crenichthys baileyi</name>
    <name type="common">White River springfish</name>
    <dbReference type="NCBI Taxonomy" id="28760"/>
    <lineage>
        <taxon>Eukaryota</taxon>
        <taxon>Metazoa</taxon>
        <taxon>Chordata</taxon>
        <taxon>Craniata</taxon>
        <taxon>Vertebrata</taxon>
        <taxon>Euteleostomi</taxon>
        <taxon>Actinopterygii</taxon>
        <taxon>Neopterygii</taxon>
        <taxon>Teleostei</taxon>
        <taxon>Neoteleostei</taxon>
        <taxon>Acanthomorphata</taxon>
        <taxon>Ovalentaria</taxon>
        <taxon>Atherinomorphae</taxon>
        <taxon>Cyprinodontiformes</taxon>
        <taxon>Goodeidae</taxon>
        <taxon>Crenichthys</taxon>
    </lineage>
</organism>
<accession>A0AAV9R9D7</accession>
<comment type="caution">
    <text evidence="2">The sequence shown here is derived from an EMBL/GenBank/DDBJ whole genome shotgun (WGS) entry which is preliminary data.</text>
</comment>
<feature type="compositionally biased region" description="Basic and acidic residues" evidence="1">
    <location>
        <begin position="102"/>
        <end position="114"/>
    </location>
</feature>
<evidence type="ECO:0000313" key="2">
    <source>
        <dbReference type="EMBL" id="KAK5604705.1"/>
    </source>
</evidence>
<proteinExistence type="predicted"/>
<feature type="region of interest" description="Disordered" evidence="1">
    <location>
        <begin position="302"/>
        <end position="348"/>
    </location>
</feature>
<name>A0AAV9R9D7_9TELE</name>
<dbReference type="AlphaFoldDB" id="A0AAV9R9D7"/>
<feature type="compositionally biased region" description="Low complexity" evidence="1">
    <location>
        <begin position="170"/>
        <end position="181"/>
    </location>
</feature>
<reference evidence="2 3" key="1">
    <citation type="submission" date="2021-06" db="EMBL/GenBank/DDBJ databases">
        <authorList>
            <person name="Palmer J.M."/>
        </authorList>
    </citation>
    <scope>NUCLEOTIDE SEQUENCE [LARGE SCALE GENOMIC DNA]</scope>
    <source>
        <strain evidence="2 3">MEX-2019</strain>
        <tissue evidence="2">Muscle</tissue>
    </source>
</reference>
<feature type="compositionally biased region" description="Polar residues" evidence="1">
    <location>
        <begin position="8"/>
        <end position="19"/>
    </location>
</feature>
<feature type="compositionally biased region" description="Basic and acidic residues" evidence="1">
    <location>
        <begin position="322"/>
        <end position="334"/>
    </location>
</feature>
<evidence type="ECO:0000256" key="1">
    <source>
        <dbReference type="SAM" id="MobiDB-lite"/>
    </source>
</evidence>
<dbReference type="Proteomes" id="UP001311232">
    <property type="component" value="Unassembled WGS sequence"/>
</dbReference>
<evidence type="ECO:0000313" key="3">
    <source>
        <dbReference type="Proteomes" id="UP001311232"/>
    </source>
</evidence>
<feature type="compositionally biased region" description="Low complexity" evidence="1">
    <location>
        <begin position="206"/>
        <end position="215"/>
    </location>
</feature>
<feature type="compositionally biased region" description="Basic residues" evidence="1">
    <location>
        <begin position="188"/>
        <end position="205"/>
    </location>
</feature>
<protein>
    <submittedName>
        <fullName evidence="2">Uncharacterized protein</fullName>
    </submittedName>
</protein>
<gene>
    <name evidence="2" type="ORF">CRENBAI_012445</name>
</gene>